<dbReference type="InterPro" id="IPR051265">
    <property type="entry name" value="HIBADH-related_NP60_sf"/>
</dbReference>
<dbReference type="SUPFAM" id="SSF51735">
    <property type="entry name" value="NAD(P)-binding Rossmann-fold domains"/>
    <property type="match status" value="1"/>
</dbReference>
<dbReference type="InterPro" id="IPR002204">
    <property type="entry name" value="3-OH-isobutyrate_DH-rel_CS"/>
</dbReference>
<dbReference type="Proteomes" id="UP000613974">
    <property type="component" value="Unassembled WGS sequence"/>
</dbReference>
<dbReference type="Gene3D" id="3.40.50.720">
    <property type="entry name" value="NAD(P)-binding Rossmann-like Domain"/>
    <property type="match status" value="1"/>
</dbReference>
<proteinExistence type="predicted"/>
<dbReference type="EMBL" id="BNEC01000005">
    <property type="protein sequence ID" value="GHI71774.1"/>
    <property type="molecule type" value="Genomic_DNA"/>
</dbReference>
<protein>
    <recommendedName>
        <fullName evidence="1">6-phosphogluconate dehydrogenase NADP-binding domain-containing protein</fullName>
    </recommendedName>
</protein>
<evidence type="ECO:0000313" key="2">
    <source>
        <dbReference type="EMBL" id="GHI71774.1"/>
    </source>
</evidence>
<dbReference type="Pfam" id="PF03446">
    <property type="entry name" value="NAD_binding_2"/>
    <property type="match status" value="1"/>
</dbReference>
<dbReference type="SUPFAM" id="SSF48179">
    <property type="entry name" value="6-phosphogluconate dehydrogenase C-terminal domain-like"/>
    <property type="match status" value="1"/>
</dbReference>
<keyword evidence="3" id="KW-1185">Reference proteome</keyword>
<feature type="domain" description="6-phosphogluconate dehydrogenase NADP-binding" evidence="1">
    <location>
        <begin position="46"/>
        <end position="194"/>
    </location>
</feature>
<comment type="caution">
    <text evidence="2">The sequence shown here is derived from an EMBL/GenBank/DDBJ whole genome shotgun (WGS) entry which is preliminary data.</text>
</comment>
<reference evidence="3" key="1">
    <citation type="submission" date="2023-07" db="EMBL/GenBank/DDBJ databases">
        <title>Whole genome shotgun sequence of Streptomyces nojiriensis NBRC 13794.</title>
        <authorList>
            <person name="Komaki H."/>
            <person name="Tamura T."/>
        </authorList>
    </citation>
    <scope>NUCLEOTIDE SEQUENCE [LARGE SCALE GENOMIC DNA]</scope>
    <source>
        <strain evidence="3">NBRC 13794</strain>
    </source>
</reference>
<sequence length="306" mass="31236">MKEARRATLRKTSYKLCELGMGAMLDIRLSHGWAPPSVTGMDTAQKIAFLGLGRMGAPMARHLLARGYGLTVWNRTPEHALPLEAAGAVVAATPGAAVREADVVVTMLADPAALRAVAEGVLPALRPGVHWIDTSTVGPDAVRELAGRLPAGVTLTDAPVMGSVDRAATGELWVLAGGDPLPGPVREVLDALGEVTRCGPLGSGAGLKLVLINAAVGGVALVAEALRLGGALGLPEELVRGQLARGPLAGAVARAYADSSDFPVALAAKDVALAAAHAPLPILQSVHAVLTSRPELAARDLSALRP</sequence>
<organism evidence="2 3">
    <name type="scientific">Streptomyces nojiriensis</name>
    <dbReference type="NCBI Taxonomy" id="66374"/>
    <lineage>
        <taxon>Bacteria</taxon>
        <taxon>Bacillati</taxon>
        <taxon>Actinomycetota</taxon>
        <taxon>Actinomycetes</taxon>
        <taxon>Kitasatosporales</taxon>
        <taxon>Streptomycetaceae</taxon>
        <taxon>Streptomyces</taxon>
    </lineage>
</organism>
<dbReference type="PROSITE" id="PS00895">
    <property type="entry name" value="3_HYDROXYISOBUT_DH"/>
    <property type="match status" value="1"/>
</dbReference>
<gene>
    <name evidence="2" type="ORF">Snoj_56920</name>
</gene>
<dbReference type="PANTHER" id="PTHR43580:SF2">
    <property type="entry name" value="CYTOKINE-LIKE NUCLEAR FACTOR N-PAC"/>
    <property type="match status" value="1"/>
</dbReference>
<name>A0ABQ3SUG3_9ACTN</name>
<dbReference type="InterPro" id="IPR008927">
    <property type="entry name" value="6-PGluconate_DH-like_C_sf"/>
</dbReference>
<evidence type="ECO:0000313" key="3">
    <source>
        <dbReference type="Proteomes" id="UP000613974"/>
    </source>
</evidence>
<dbReference type="InterPro" id="IPR006115">
    <property type="entry name" value="6PGDH_NADP-bd"/>
</dbReference>
<dbReference type="Gene3D" id="1.10.1040.10">
    <property type="entry name" value="N-(1-d-carboxylethyl)-l-norvaline Dehydrogenase, domain 2"/>
    <property type="match status" value="1"/>
</dbReference>
<dbReference type="InterPro" id="IPR013328">
    <property type="entry name" value="6PGD_dom2"/>
</dbReference>
<dbReference type="PANTHER" id="PTHR43580">
    <property type="entry name" value="OXIDOREDUCTASE GLYR1-RELATED"/>
    <property type="match status" value="1"/>
</dbReference>
<accession>A0ABQ3SUG3</accession>
<evidence type="ECO:0000259" key="1">
    <source>
        <dbReference type="Pfam" id="PF03446"/>
    </source>
</evidence>
<dbReference type="InterPro" id="IPR036291">
    <property type="entry name" value="NAD(P)-bd_dom_sf"/>
</dbReference>